<dbReference type="PANTHER" id="PTHR46743:SF2">
    <property type="entry name" value="TEICHOIC ACIDS EXPORT ATP-BINDING PROTEIN TAGH"/>
    <property type="match status" value="1"/>
</dbReference>
<feature type="domain" description="ABC transporter" evidence="5">
    <location>
        <begin position="44"/>
        <end position="270"/>
    </location>
</feature>
<evidence type="ECO:0000256" key="4">
    <source>
        <dbReference type="ARBA" id="ARBA00022840"/>
    </source>
</evidence>
<reference evidence="7" key="2">
    <citation type="journal article" date="2017" name="Stand. Genomic Sci.">
        <title>Complete genome sequence of the sulfur-oxidizing chemolithoautotrophic Sulfurovum lithotrophicum 42BKTT.</title>
        <authorList>
            <person name="Jeon W."/>
            <person name="Priscilla L."/>
            <person name="Park G."/>
            <person name="Lee H."/>
            <person name="Lee N."/>
            <person name="Lee D."/>
            <person name="Kwon H."/>
            <person name="Ahn I."/>
            <person name="Lee C."/>
            <person name="Lee H."/>
            <person name="Ahn J."/>
        </authorList>
    </citation>
    <scope>NUCLEOTIDE SEQUENCE [LARGE SCALE GENOMIC DNA]</scope>
    <source>
        <strain evidence="7">ATCC BAA-797 / 42BKT</strain>
    </source>
</reference>
<evidence type="ECO:0000313" key="7">
    <source>
        <dbReference type="Proteomes" id="UP000034444"/>
    </source>
</evidence>
<keyword evidence="4" id="KW-0067">ATP-binding</keyword>
<dbReference type="Gene3D" id="3.40.50.300">
    <property type="entry name" value="P-loop containing nucleotide triphosphate hydrolases"/>
    <property type="match status" value="1"/>
</dbReference>
<evidence type="ECO:0000259" key="5">
    <source>
        <dbReference type="PROSITE" id="PS50893"/>
    </source>
</evidence>
<evidence type="ECO:0000256" key="3">
    <source>
        <dbReference type="ARBA" id="ARBA00022741"/>
    </source>
</evidence>
<dbReference type="CDD" id="cd03220">
    <property type="entry name" value="ABC_KpsT_Wzt"/>
    <property type="match status" value="1"/>
</dbReference>
<dbReference type="Proteomes" id="UP000034444">
    <property type="component" value="Chromosome"/>
</dbReference>
<dbReference type="GO" id="GO:0005524">
    <property type="term" value="F:ATP binding"/>
    <property type="evidence" value="ECO:0007669"/>
    <property type="project" value="UniProtKB-KW"/>
</dbReference>
<protein>
    <recommendedName>
        <fullName evidence="5">ABC transporter domain-containing protein</fullName>
    </recommendedName>
</protein>
<dbReference type="EMBL" id="CP011308">
    <property type="protein sequence ID" value="AKF24139.1"/>
    <property type="molecule type" value="Genomic_DNA"/>
</dbReference>
<name>A0A7U4LZP5_9BACT</name>
<dbReference type="AlphaFoldDB" id="A0A7U4LZP5"/>
<dbReference type="GO" id="GO:0016887">
    <property type="term" value="F:ATP hydrolysis activity"/>
    <property type="evidence" value="ECO:0007669"/>
    <property type="project" value="InterPro"/>
</dbReference>
<evidence type="ECO:0000256" key="1">
    <source>
        <dbReference type="ARBA" id="ARBA00005417"/>
    </source>
</evidence>
<dbReference type="InterPro" id="IPR027417">
    <property type="entry name" value="P-loop_NTPase"/>
</dbReference>
<dbReference type="Pfam" id="PF00005">
    <property type="entry name" value="ABC_tran"/>
    <property type="match status" value="1"/>
</dbReference>
<dbReference type="InterPro" id="IPR015860">
    <property type="entry name" value="ABC_transpr_TagH-like"/>
</dbReference>
<keyword evidence="3" id="KW-0547">Nucleotide-binding</keyword>
<comment type="similarity">
    <text evidence="1">Belongs to the ABC transporter superfamily.</text>
</comment>
<dbReference type="GO" id="GO:0140359">
    <property type="term" value="F:ABC-type transporter activity"/>
    <property type="evidence" value="ECO:0007669"/>
    <property type="project" value="InterPro"/>
</dbReference>
<dbReference type="InterPro" id="IPR003593">
    <property type="entry name" value="AAA+_ATPase"/>
</dbReference>
<dbReference type="InterPro" id="IPR050683">
    <property type="entry name" value="Bact_Polysacc_Export_ATP-bd"/>
</dbReference>
<accession>A0A7U4LZP5</accession>
<dbReference type="InterPro" id="IPR003439">
    <property type="entry name" value="ABC_transporter-like_ATP-bd"/>
</dbReference>
<dbReference type="SMART" id="SM00382">
    <property type="entry name" value="AAA"/>
    <property type="match status" value="1"/>
</dbReference>
<dbReference type="RefSeq" id="WP_046550245.1">
    <property type="nucleotide sequence ID" value="NZ_CP011308.1"/>
</dbReference>
<gene>
    <name evidence="6" type="ORF">YH65_01000</name>
</gene>
<dbReference type="KEGG" id="slh:YH65_01000"/>
<reference evidence="6 7" key="1">
    <citation type="submission" date="2015-04" db="EMBL/GenBank/DDBJ databases">
        <title>Complete genome sequence of Sulfurovum lithotrophicum ATCC BAA-797T.</title>
        <authorList>
            <person name="Ahn J."/>
            <person name="Park G."/>
            <person name="Jeon W."/>
            <person name="Jang Y."/>
            <person name="Jang M."/>
            <person name="Lee H."/>
            <person name="Lee H."/>
        </authorList>
    </citation>
    <scope>NUCLEOTIDE SEQUENCE [LARGE SCALE GENOMIC DNA]</scope>
    <source>
        <strain evidence="7">ATCC BAA-797 / 42BKT</strain>
    </source>
</reference>
<proteinExistence type="inferred from homology"/>
<evidence type="ECO:0000313" key="6">
    <source>
        <dbReference type="EMBL" id="AKF24139.1"/>
    </source>
</evidence>
<dbReference type="PANTHER" id="PTHR46743">
    <property type="entry name" value="TEICHOIC ACIDS EXPORT ATP-BINDING PROTEIN TAGH"/>
    <property type="match status" value="1"/>
</dbReference>
<organism evidence="6 7">
    <name type="scientific">Sulfurovum lithotrophicum</name>
    <dbReference type="NCBI Taxonomy" id="206403"/>
    <lineage>
        <taxon>Bacteria</taxon>
        <taxon>Pseudomonadati</taxon>
        <taxon>Campylobacterota</taxon>
        <taxon>Epsilonproteobacteria</taxon>
        <taxon>Campylobacterales</taxon>
        <taxon>Sulfurovaceae</taxon>
        <taxon>Sulfurovum</taxon>
    </lineage>
</organism>
<dbReference type="SUPFAM" id="SSF52540">
    <property type="entry name" value="P-loop containing nucleoside triphosphate hydrolases"/>
    <property type="match status" value="1"/>
</dbReference>
<keyword evidence="2" id="KW-0813">Transport</keyword>
<evidence type="ECO:0000256" key="2">
    <source>
        <dbReference type="ARBA" id="ARBA00022448"/>
    </source>
</evidence>
<dbReference type="PROSITE" id="PS50893">
    <property type="entry name" value="ABC_TRANSPORTER_2"/>
    <property type="match status" value="1"/>
</dbReference>
<dbReference type="OrthoDB" id="9778870at2"/>
<dbReference type="GO" id="GO:0016020">
    <property type="term" value="C:membrane"/>
    <property type="evidence" value="ECO:0007669"/>
    <property type="project" value="InterPro"/>
</dbReference>
<keyword evidence="7" id="KW-1185">Reference proteome</keyword>
<sequence length="435" mass="49244">MPSSHSDIAIKVENLGKKYLIKHEKQEPYKTFQDVLLNSGKKIITSLNPFAEKKADDESTEEFWALKDVNFEINKGDKVGIIGRNGAGKSTLLKVLSRITEPTTGKIHINGRIASLLEVGTGFHPELTGRENIFLNGAILGMSRAEIKAKFDEIVAFAEVEKFLDTPVKRYSSGMYVRLAFSVAAHLEPEILVVDEVLAVGDAAFQKKSLGQMQKVSQDGRTILFVSHNLSQIQKLCNKVIYMDAGKIISVGDTEKVIGRYNQTYTLESASYWQNKEKKYKKSIIPLELKIVNKDKSLLSIINRKHINEALAMIKIQVTEDIKDLTLGYSLFDSSNHYLYRSLFTDDSSYKSSSIRKGVYIFTSKIPLEYLNEGNYTLVLDASIYKKEWLFNPLNDQSISIGFEIQNRFTISEYWQDKRVGIIAPSIKWSINKLL</sequence>